<reference evidence="1" key="2">
    <citation type="journal article" date="2011" name="Plant Physiol.">
        <title>Developing rice with high yield under phosphorus deficiency: Pup1 sequence to application.</title>
        <authorList>
            <person name="Chin J.H."/>
            <person name="Gamuyao R."/>
            <person name="Dalid C."/>
            <person name="Bustamam M."/>
            <person name="Prasetiyono J."/>
            <person name="Moeljopawiro S."/>
            <person name="Wissuwa M."/>
            <person name="Heuer S."/>
        </authorList>
    </citation>
    <scope>NUCLEOTIDE SEQUENCE</scope>
</reference>
<reference evidence="1" key="1">
    <citation type="journal article" date="2009" name="Plant Biotechnol. J.">
        <title>Comparative sequence analyses of the major quantitative trait locus phosphorus uptake 1 (Pup1) reveal a complex genetic structure.</title>
        <authorList>
            <person name="Heuer S."/>
            <person name="Lu X."/>
            <person name="Chin J.H."/>
            <person name="Pariasca-Tanaka J."/>
            <person name="Kanamori H."/>
            <person name="Matsumoto T."/>
            <person name="De Leon T."/>
            <person name="Ulat V.J."/>
            <person name="Ismail A.M."/>
            <person name="Yano M."/>
            <person name="Wissuwa M."/>
        </authorList>
    </citation>
    <scope>NUCLEOTIDE SEQUENCE</scope>
</reference>
<accession>C5NNV9</accession>
<proteinExistence type="predicted"/>
<gene>
    <name evidence="1" type="primary">OsPupK59-1</name>
</gene>
<name>C5NNV9_ORYSI</name>
<organism evidence="1">
    <name type="scientific">Oryza sativa subsp. indica</name>
    <name type="common">Rice</name>
    <dbReference type="NCBI Taxonomy" id="39946"/>
    <lineage>
        <taxon>Eukaryota</taxon>
        <taxon>Viridiplantae</taxon>
        <taxon>Streptophyta</taxon>
        <taxon>Embryophyta</taxon>
        <taxon>Tracheophyta</taxon>
        <taxon>Spermatophyta</taxon>
        <taxon>Magnoliopsida</taxon>
        <taxon>Liliopsida</taxon>
        <taxon>Poales</taxon>
        <taxon>Poaceae</taxon>
        <taxon>BOP clade</taxon>
        <taxon>Oryzoideae</taxon>
        <taxon>Oryzeae</taxon>
        <taxon>Oryzinae</taxon>
        <taxon>Oryza</taxon>
        <taxon>Oryza sativa</taxon>
    </lineage>
</organism>
<dbReference type="EMBL" id="AB458444">
    <property type="protein sequence ID" value="BAH80048.1"/>
    <property type="molecule type" value="Genomic_DNA"/>
</dbReference>
<reference evidence="1" key="3">
    <citation type="journal article" date="2012" name="Nature">
        <title>The protein kinase Pstol1 from traditional rice confers tolerance of phosphorus deficiency.</title>
        <authorList>
            <person name="Gamuyao R."/>
            <person name="Chin J.H."/>
            <person name="Pariasca-Tanaka J."/>
            <person name="Pesaresi P."/>
            <person name="Catausan S."/>
            <person name="Dalid C."/>
            <person name="Slamet-Loedin I."/>
            <person name="Tecson-Mendoza E.M."/>
            <person name="Wissuwa M."/>
            <person name="Heuer S."/>
        </authorList>
    </citation>
    <scope>NUCLEOTIDE SEQUENCE</scope>
</reference>
<sequence length="291" mass="32759">MRKKYELPPELSRSAELSPELENQTFFTLNFQYRTNYPPRSNPERFCLTWRTRLSGAGRMPRAVGAHGAARGWVVVGGGGGSTSSAGSGGSGGGTRSMPLRQRRRLMLLAAHPEWQDRAHAEVLKVCGGDGAAAPDFDMVSRMRTEGSSAVSDLTGHGFKEEDSSIVDYEMVLWPLSRQQIDRLPQTLYCNTQDIFYSANGEPQMESMENVADSETVDHQLVNLILNDPRVRLIKNLRMIQRFGLEVHRSKILGPVDPSMRIQELNFWDFQKFRYESYEISPRPIPNASHV</sequence>
<protein>
    <submittedName>
        <fullName evidence="1">Uncharacterized protein</fullName>
    </submittedName>
</protein>
<dbReference type="AlphaFoldDB" id="C5NNV9"/>
<evidence type="ECO:0000313" key="1">
    <source>
        <dbReference type="EMBL" id="BAH80048.1"/>
    </source>
</evidence>